<protein>
    <submittedName>
        <fullName evidence="1">Uncharacterized protein</fullName>
    </submittedName>
</protein>
<organism evidence="1 2">
    <name type="scientific">Trichinella papuae</name>
    <dbReference type="NCBI Taxonomy" id="268474"/>
    <lineage>
        <taxon>Eukaryota</taxon>
        <taxon>Metazoa</taxon>
        <taxon>Ecdysozoa</taxon>
        <taxon>Nematoda</taxon>
        <taxon>Enoplea</taxon>
        <taxon>Dorylaimia</taxon>
        <taxon>Trichinellida</taxon>
        <taxon>Trichinellidae</taxon>
        <taxon>Trichinella</taxon>
    </lineage>
</organism>
<sequence length="71" mass="8172">MNNESIFLLANNFQAKHYLIEHVKKPQALCQPAAEVDKQKCAQLLHRVTMAIFCFSNYVFAFQRQSVLAVD</sequence>
<keyword evidence="2" id="KW-1185">Reference proteome</keyword>
<evidence type="ECO:0000313" key="1">
    <source>
        <dbReference type="EMBL" id="KRZ74743.1"/>
    </source>
</evidence>
<gene>
    <name evidence="1" type="ORF">T10_6566</name>
</gene>
<dbReference type="Proteomes" id="UP000054843">
    <property type="component" value="Unassembled WGS sequence"/>
</dbReference>
<reference evidence="1 2" key="1">
    <citation type="submission" date="2015-01" db="EMBL/GenBank/DDBJ databases">
        <title>Evolution of Trichinella species and genotypes.</title>
        <authorList>
            <person name="Korhonen P.K."/>
            <person name="Edoardo P."/>
            <person name="Giuseppe L.R."/>
            <person name="Gasser R.B."/>
        </authorList>
    </citation>
    <scope>NUCLEOTIDE SEQUENCE [LARGE SCALE GENOMIC DNA]</scope>
    <source>
        <strain evidence="1">ISS1980</strain>
    </source>
</reference>
<dbReference type="AlphaFoldDB" id="A0A0V1MSK7"/>
<name>A0A0V1MSK7_9BILA</name>
<proteinExistence type="predicted"/>
<dbReference type="EMBL" id="JYDO01000046">
    <property type="protein sequence ID" value="KRZ74743.1"/>
    <property type="molecule type" value="Genomic_DNA"/>
</dbReference>
<evidence type="ECO:0000313" key="2">
    <source>
        <dbReference type="Proteomes" id="UP000054843"/>
    </source>
</evidence>
<accession>A0A0V1MSK7</accession>
<comment type="caution">
    <text evidence="1">The sequence shown here is derived from an EMBL/GenBank/DDBJ whole genome shotgun (WGS) entry which is preliminary data.</text>
</comment>